<dbReference type="Pfam" id="PF13439">
    <property type="entry name" value="Glyco_transf_4"/>
    <property type="match status" value="1"/>
</dbReference>
<dbReference type="AlphaFoldDB" id="A0A919NWW5"/>
<evidence type="ECO:0000256" key="2">
    <source>
        <dbReference type="ARBA" id="ARBA00022679"/>
    </source>
</evidence>
<evidence type="ECO:0000313" key="5">
    <source>
        <dbReference type="EMBL" id="GIF25436.1"/>
    </source>
</evidence>
<dbReference type="GO" id="GO:0009103">
    <property type="term" value="P:lipopolysaccharide biosynthetic process"/>
    <property type="evidence" value="ECO:0007669"/>
    <property type="project" value="TreeGrafter"/>
</dbReference>
<keyword evidence="1" id="KW-0328">Glycosyltransferase</keyword>
<dbReference type="Proteomes" id="UP000623608">
    <property type="component" value="Unassembled WGS sequence"/>
</dbReference>
<dbReference type="FunFam" id="3.40.50.2000:FF:000119">
    <property type="entry name" value="Glycosyl transferase group 1"/>
    <property type="match status" value="1"/>
</dbReference>
<dbReference type="Pfam" id="PF00534">
    <property type="entry name" value="Glycos_transf_1"/>
    <property type="match status" value="1"/>
</dbReference>
<evidence type="ECO:0000256" key="1">
    <source>
        <dbReference type="ARBA" id="ARBA00022676"/>
    </source>
</evidence>
<reference evidence="5" key="1">
    <citation type="submission" date="2021-01" db="EMBL/GenBank/DDBJ databases">
        <title>Whole genome shotgun sequence of Actinoplanes tereljensis NBRC 105297.</title>
        <authorList>
            <person name="Komaki H."/>
            <person name="Tamura T."/>
        </authorList>
    </citation>
    <scope>NUCLEOTIDE SEQUENCE</scope>
    <source>
        <strain evidence="5">NBRC 105297</strain>
    </source>
</reference>
<keyword evidence="2 5" id="KW-0808">Transferase</keyword>
<proteinExistence type="predicted"/>
<dbReference type="PANTHER" id="PTHR46401:SF2">
    <property type="entry name" value="GLYCOSYLTRANSFERASE WBBK-RELATED"/>
    <property type="match status" value="1"/>
</dbReference>
<dbReference type="SUPFAM" id="SSF53756">
    <property type="entry name" value="UDP-Glycosyltransferase/glycogen phosphorylase"/>
    <property type="match status" value="1"/>
</dbReference>
<sequence length="385" mass="43559">MAPLRVFIEGTPLFRQRTGVGQYTKNLLEALFRLDAENHYTIFSFAFLGKGTDVRPIPESPRLSYRFIRYMHLKMFNAVVRKVTSPPIDVMLGSKPDLFLFPNFVRYPLPLGSRAVAIIYDLSFVLHPEHVARRNREFLTRYVPLTIEKSEHIVTISENSKREIVEFYGTDPDKISIVSPAIDHSFFYPRPSNEINAVAAKYNIKKAYILYAGTLEPRKNIRSILDAYAKLPAEVREKYSLVLAGGKGWLDQDIKNRLDELQHMDIITTGYVPDEDLPALYSGATVFVYPSLYEGYGMPPLEAMACNTPVIVANNSSLPEVVGDAGVLVDAYDVDSLVMYLEKVLGDPALAAELRRRGLERARSSNWDESARRLLDVINKYGAQQ</sequence>
<accession>A0A919NWW5</accession>
<name>A0A919NWW5_9ACTN</name>
<evidence type="ECO:0000259" key="4">
    <source>
        <dbReference type="Pfam" id="PF13439"/>
    </source>
</evidence>
<organism evidence="5 6">
    <name type="scientific">Paractinoplanes tereljensis</name>
    <dbReference type="NCBI Taxonomy" id="571912"/>
    <lineage>
        <taxon>Bacteria</taxon>
        <taxon>Bacillati</taxon>
        <taxon>Actinomycetota</taxon>
        <taxon>Actinomycetes</taxon>
        <taxon>Micromonosporales</taxon>
        <taxon>Micromonosporaceae</taxon>
        <taxon>Paractinoplanes</taxon>
    </lineage>
</organism>
<comment type="caution">
    <text evidence="5">The sequence shown here is derived from an EMBL/GenBank/DDBJ whole genome shotgun (WGS) entry which is preliminary data.</text>
</comment>
<dbReference type="CDD" id="cd03809">
    <property type="entry name" value="GT4_MtfB-like"/>
    <property type="match status" value="1"/>
</dbReference>
<feature type="domain" description="Glycosyl transferase family 1" evidence="3">
    <location>
        <begin position="205"/>
        <end position="358"/>
    </location>
</feature>
<dbReference type="InterPro" id="IPR001296">
    <property type="entry name" value="Glyco_trans_1"/>
</dbReference>
<dbReference type="InterPro" id="IPR028098">
    <property type="entry name" value="Glyco_trans_4-like_N"/>
</dbReference>
<protein>
    <submittedName>
        <fullName evidence="5">Glycosyl transferase family 1</fullName>
    </submittedName>
</protein>
<feature type="domain" description="Glycosyltransferase subfamily 4-like N-terminal" evidence="4">
    <location>
        <begin position="19"/>
        <end position="185"/>
    </location>
</feature>
<gene>
    <name evidence="5" type="ORF">Ate02nite_81660</name>
</gene>
<dbReference type="Gene3D" id="3.40.50.2000">
    <property type="entry name" value="Glycogen Phosphorylase B"/>
    <property type="match status" value="2"/>
</dbReference>
<evidence type="ECO:0000259" key="3">
    <source>
        <dbReference type="Pfam" id="PF00534"/>
    </source>
</evidence>
<dbReference type="EMBL" id="BOMY01000051">
    <property type="protein sequence ID" value="GIF25436.1"/>
    <property type="molecule type" value="Genomic_DNA"/>
</dbReference>
<dbReference type="PANTHER" id="PTHR46401">
    <property type="entry name" value="GLYCOSYLTRANSFERASE WBBK-RELATED"/>
    <property type="match status" value="1"/>
</dbReference>
<keyword evidence="6" id="KW-1185">Reference proteome</keyword>
<dbReference type="GO" id="GO:0016757">
    <property type="term" value="F:glycosyltransferase activity"/>
    <property type="evidence" value="ECO:0007669"/>
    <property type="project" value="UniProtKB-KW"/>
</dbReference>
<evidence type="ECO:0000313" key="6">
    <source>
        <dbReference type="Proteomes" id="UP000623608"/>
    </source>
</evidence>